<dbReference type="PANTHER" id="PTHR32196:SF71">
    <property type="entry name" value="AUTOINDUCER 2 IMPORT SYSTEM PERMEASE PROTEIN LSRD"/>
    <property type="match status" value="1"/>
</dbReference>
<dbReference type="CDD" id="cd06579">
    <property type="entry name" value="TM_PBP1_transp_AraH_like"/>
    <property type="match status" value="1"/>
</dbReference>
<comment type="caution">
    <text evidence="12">The sequence shown here is derived from an EMBL/GenBank/DDBJ whole genome shotgun (WGS) entry which is preliminary data.</text>
</comment>
<keyword evidence="3" id="KW-0813">Transport</keyword>
<feature type="transmembrane region" description="Helical" evidence="11">
    <location>
        <begin position="317"/>
        <end position="336"/>
    </location>
</feature>
<evidence type="ECO:0000256" key="5">
    <source>
        <dbReference type="ARBA" id="ARBA00022519"/>
    </source>
</evidence>
<evidence type="ECO:0000256" key="11">
    <source>
        <dbReference type="SAM" id="Phobius"/>
    </source>
</evidence>
<comment type="subcellular location">
    <subcellularLocation>
        <location evidence="1">Cell membrane</location>
        <topology evidence="1">Multi-pass membrane protein</topology>
    </subcellularLocation>
</comment>
<keyword evidence="6 11" id="KW-0812">Transmembrane</keyword>
<organism evidence="12 13">
    <name type="scientific">Devosia psychrophila</name>
    <dbReference type="NCBI Taxonomy" id="728005"/>
    <lineage>
        <taxon>Bacteria</taxon>
        <taxon>Pseudomonadati</taxon>
        <taxon>Pseudomonadota</taxon>
        <taxon>Alphaproteobacteria</taxon>
        <taxon>Hyphomicrobiales</taxon>
        <taxon>Devosiaceae</taxon>
        <taxon>Devosia</taxon>
    </lineage>
</organism>
<proteinExistence type="predicted"/>
<feature type="transmembrane region" description="Helical" evidence="11">
    <location>
        <begin position="143"/>
        <end position="166"/>
    </location>
</feature>
<comment type="subunit">
    <text evidence="2">The complex is composed of two ATP-binding proteins (LsrA), two transmembrane proteins (LsrC and LsrD) and a solute-binding protein (LsrB).</text>
</comment>
<feature type="transmembrane region" description="Helical" evidence="11">
    <location>
        <begin position="112"/>
        <end position="131"/>
    </location>
</feature>
<evidence type="ECO:0000256" key="2">
    <source>
        <dbReference type="ARBA" id="ARBA00011262"/>
    </source>
</evidence>
<evidence type="ECO:0000256" key="1">
    <source>
        <dbReference type="ARBA" id="ARBA00004651"/>
    </source>
</evidence>
<evidence type="ECO:0000256" key="3">
    <source>
        <dbReference type="ARBA" id="ARBA00022448"/>
    </source>
</evidence>
<evidence type="ECO:0000256" key="6">
    <source>
        <dbReference type="ARBA" id="ARBA00022692"/>
    </source>
</evidence>
<keyword evidence="13" id="KW-1185">Reference proteome</keyword>
<evidence type="ECO:0000313" key="12">
    <source>
        <dbReference type="EMBL" id="KKC34385.1"/>
    </source>
</evidence>
<feature type="transmembrane region" description="Helical" evidence="11">
    <location>
        <begin position="233"/>
        <end position="255"/>
    </location>
</feature>
<gene>
    <name evidence="12" type="ORF">WH91_03180</name>
</gene>
<sequence>MAQIQSASGPQVGRTSARSWFVRGLTSDYLVLALTVVYALALGPFVPTLISWASAREVLIAMMPLLVLAIGQSFVMVIAGIDLSLTSIAALASVVAASIMTGSGGYLAGSALATPVALVAFLGIGVLCGMLNGYCAARLRMPAFMVTLVLQMFLSGVAVWYTSLHVEAVSIGNLPRSFVAIGSGNIFGVPYAVLIAAAVALAAHHLLSRTVLGRWLYAVGINPRAAQVSGVPVARVVLLAFVLSGLCAAIASIIYTGRLETGTPVLADRVLLDVIGAAVIGGVSLFGGKAKILGVFFGVLFLSVVDKGLQLLGMSQFVVFAVKGGLILLAALLDALRNYLLLGADR</sequence>
<keyword evidence="8 11" id="KW-0472">Membrane</keyword>
<keyword evidence="4" id="KW-1003">Cell membrane</keyword>
<evidence type="ECO:0000256" key="7">
    <source>
        <dbReference type="ARBA" id="ARBA00022989"/>
    </source>
</evidence>
<feature type="transmembrane region" description="Helical" evidence="11">
    <location>
        <begin position="186"/>
        <end position="207"/>
    </location>
</feature>
<accession>A0ABR5E264</accession>
<feature type="transmembrane region" description="Helical" evidence="11">
    <location>
        <begin position="88"/>
        <end position="106"/>
    </location>
</feature>
<evidence type="ECO:0000313" key="13">
    <source>
        <dbReference type="Proteomes" id="UP000033519"/>
    </source>
</evidence>
<comment type="function">
    <text evidence="9">Part of the ABC transporter complex LsrABCD involved in autoinducer 2 (AI-2) import. Probably responsible for the translocation of the substrate across the membrane.</text>
</comment>
<keyword evidence="7 11" id="KW-1133">Transmembrane helix</keyword>
<feature type="transmembrane region" description="Helical" evidence="11">
    <location>
        <begin position="275"/>
        <end position="305"/>
    </location>
</feature>
<dbReference type="Proteomes" id="UP000033519">
    <property type="component" value="Unassembled WGS sequence"/>
</dbReference>
<feature type="transmembrane region" description="Helical" evidence="11">
    <location>
        <begin position="58"/>
        <end position="81"/>
    </location>
</feature>
<name>A0ABR5E264_9HYPH</name>
<evidence type="ECO:0000256" key="9">
    <source>
        <dbReference type="ARBA" id="ARBA00025439"/>
    </source>
</evidence>
<evidence type="ECO:0000256" key="8">
    <source>
        <dbReference type="ARBA" id="ARBA00023136"/>
    </source>
</evidence>
<dbReference type="EMBL" id="LAPV01000036">
    <property type="protein sequence ID" value="KKC34385.1"/>
    <property type="molecule type" value="Genomic_DNA"/>
</dbReference>
<feature type="transmembrane region" description="Helical" evidence="11">
    <location>
        <begin position="29"/>
        <end position="52"/>
    </location>
</feature>
<keyword evidence="5" id="KW-0997">Cell inner membrane</keyword>
<evidence type="ECO:0000256" key="10">
    <source>
        <dbReference type="ARBA" id="ARBA00039381"/>
    </source>
</evidence>
<dbReference type="RefSeq" id="WP_046169573.1">
    <property type="nucleotide sequence ID" value="NZ_LAPV01000036.1"/>
</dbReference>
<evidence type="ECO:0000256" key="4">
    <source>
        <dbReference type="ARBA" id="ARBA00022475"/>
    </source>
</evidence>
<dbReference type="PANTHER" id="PTHR32196">
    <property type="entry name" value="ABC TRANSPORTER PERMEASE PROTEIN YPHD-RELATED-RELATED"/>
    <property type="match status" value="1"/>
</dbReference>
<dbReference type="Pfam" id="PF02653">
    <property type="entry name" value="BPD_transp_2"/>
    <property type="match status" value="1"/>
</dbReference>
<protein>
    <recommendedName>
        <fullName evidence="10">Autoinducer 2 import system permease protein LsrD</fullName>
    </recommendedName>
</protein>
<dbReference type="InterPro" id="IPR001851">
    <property type="entry name" value="ABC_transp_permease"/>
</dbReference>
<reference evidence="12 13" key="1">
    <citation type="submission" date="2015-03" db="EMBL/GenBank/DDBJ databases">
        <authorList>
            <person name="Lepp D."/>
            <person name="Hassan Y.I."/>
            <person name="Li X.-Z."/>
            <person name="Zhou T."/>
        </authorList>
    </citation>
    <scope>NUCLEOTIDE SEQUENCE [LARGE SCALE GENOMIC DNA]</scope>
    <source>
        <strain evidence="12 13">Cr7-05</strain>
    </source>
</reference>